<reference evidence="2 3" key="1">
    <citation type="journal article" date="2024" name="BMC Genomics">
        <title>De novo assembly and annotation of Popillia japonica's genome with initial clues to its potential as an invasive pest.</title>
        <authorList>
            <person name="Cucini C."/>
            <person name="Boschi S."/>
            <person name="Funari R."/>
            <person name="Cardaioli E."/>
            <person name="Iannotti N."/>
            <person name="Marturano G."/>
            <person name="Paoli F."/>
            <person name="Bruttini M."/>
            <person name="Carapelli A."/>
            <person name="Frati F."/>
            <person name="Nardi F."/>
        </authorList>
    </citation>
    <scope>NUCLEOTIDE SEQUENCE [LARGE SCALE GENOMIC DNA]</scope>
    <source>
        <strain evidence="2">DMR45628</strain>
    </source>
</reference>
<accession>A0AAW1JHA5</accession>
<protein>
    <submittedName>
        <fullName evidence="2">Uncharacterized protein</fullName>
    </submittedName>
</protein>
<evidence type="ECO:0000313" key="3">
    <source>
        <dbReference type="Proteomes" id="UP001458880"/>
    </source>
</evidence>
<gene>
    <name evidence="2" type="ORF">QE152_g29778</name>
</gene>
<keyword evidence="3" id="KW-1185">Reference proteome</keyword>
<dbReference type="PANTHER" id="PTHR43243:SF17">
    <property type="entry name" value="CATIONIC AMINO ACID TRANSPORTER-RELATED"/>
    <property type="match status" value="1"/>
</dbReference>
<dbReference type="GO" id="GO:0015171">
    <property type="term" value="F:amino acid transmembrane transporter activity"/>
    <property type="evidence" value="ECO:0007669"/>
    <property type="project" value="TreeGrafter"/>
</dbReference>
<dbReference type="Gene3D" id="1.20.1740.10">
    <property type="entry name" value="Amino acid/polyamine transporter I"/>
    <property type="match status" value="1"/>
</dbReference>
<name>A0AAW1JHA5_POPJA</name>
<keyword evidence="1" id="KW-0812">Transmembrane</keyword>
<dbReference type="GO" id="GO:0005886">
    <property type="term" value="C:plasma membrane"/>
    <property type="evidence" value="ECO:0007669"/>
    <property type="project" value="TreeGrafter"/>
</dbReference>
<feature type="transmembrane region" description="Helical" evidence="1">
    <location>
        <begin position="101"/>
        <end position="120"/>
    </location>
</feature>
<evidence type="ECO:0000256" key="1">
    <source>
        <dbReference type="SAM" id="Phobius"/>
    </source>
</evidence>
<sequence length="123" mass="13431">MKLGMWSVDRESLKRDGLVLFSKLIRTKNVDNFQEQALVLFSKLIRTKNVDNFQEQARPHIGDDRKQKLAKCLTTLDLTSLGVGSCVGTGMYLVSGMVARNVAGPGVVVSFIIAAIASIFSGK</sequence>
<dbReference type="AlphaFoldDB" id="A0AAW1JHA5"/>
<dbReference type="EMBL" id="JASPKY010000385">
    <property type="protein sequence ID" value="KAK9702719.1"/>
    <property type="molecule type" value="Genomic_DNA"/>
</dbReference>
<proteinExistence type="predicted"/>
<comment type="caution">
    <text evidence="2">The sequence shown here is derived from an EMBL/GenBank/DDBJ whole genome shotgun (WGS) entry which is preliminary data.</text>
</comment>
<keyword evidence="1" id="KW-1133">Transmembrane helix</keyword>
<evidence type="ECO:0000313" key="2">
    <source>
        <dbReference type="EMBL" id="KAK9702719.1"/>
    </source>
</evidence>
<dbReference type="PANTHER" id="PTHR43243">
    <property type="entry name" value="INNER MEMBRANE TRANSPORTER YGJI-RELATED"/>
    <property type="match status" value="1"/>
</dbReference>
<keyword evidence="1" id="KW-0472">Membrane</keyword>
<organism evidence="2 3">
    <name type="scientific">Popillia japonica</name>
    <name type="common">Japanese beetle</name>
    <dbReference type="NCBI Taxonomy" id="7064"/>
    <lineage>
        <taxon>Eukaryota</taxon>
        <taxon>Metazoa</taxon>
        <taxon>Ecdysozoa</taxon>
        <taxon>Arthropoda</taxon>
        <taxon>Hexapoda</taxon>
        <taxon>Insecta</taxon>
        <taxon>Pterygota</taxon>
        <taxon>Neoptera</taxon>
        <taxon>Endopterygota</taxon>
        <taxon>Coleoptera</taxon>
        <taxon>Polyphaga</taxon>
        <taxon>Scarabaeiformia</taxon>
        <taxon>Scarabaeidae</taxon>
        <taxon>Rutelinae</taxon>
        <taxon>Popillia</taxon>
    </lineage>
</organism>
<dbReference type="Proteomes" id="UP001458880">
    <property type="component" value="Unassembled WGS sequence"/>
</dbReference>